<dbReference type="InterPro" id="IPR056737">
    <property type="entry name" value="Beta-prop_ATRN-MKLN-like"/>
</dbReference>
<evidence type="ECO:0000256" key="1">
    <source>
        <dbReference type="ARBA" id="ARBA00022441"/>
    </source>
</evidence>
<gene>
    <name evidence="5" type="primary">TBLA0D02120</name>
    <name evidence="5" type="ORF">TBLA_0D02120</name>
</gene>
<dbReference type="GO" id="GO:0005829">
    <property type="term" value="C:cytosol"/>
    <property type="evidence" value="ECO:0007669"/>
    <property type="project" value="TreeGrafter"/>
</dbReference>
<dbReference type="GO" id="GO:0045454">
    <property type="term" value="P:cell redox homeostasis"/>
    <property type="evidence" value="ECO:0007669"/>
    <property type="project" value="TreeGrafter"/>
</dbReference>
<feature type="compositionally biased region" description="Low complexity" evidence="3">
    <location>
        <begin position="739"/>
        <end position="760"/>
    </location>
</feature>
<dbReference type="Gene3D" id="2.120.10.80">
    <property type="entry name" value="Kelch-type beta propeller"/>
    <property type="match status" value="1"/>
</dbReference>
<dbReference type="HOGENOM" id="CLU_252311_0_0_1"/>
<sequence length="1479" mass="167496">MQSILQPSKCKCYDLTLPDINDNTDVDINKLTDLEKAKLTLNLRTGAAVNLFRSNFFVNGGLTIPLNLKEYTLKQIYQELIRYFSIKKTAEKNSRANSNKRKNSSTIQLYQDDDYYNIDIIPDLHSYISSETFNLDLVERTWVRVSTTVVNNSENTGPFFKPRILHTICYTNAYLYLFGGLTISDGDPKILVPSNELWKLNLQTKKWSLVAKDSNIPARFSHTMVVKYEDDDSHDTKLVIIGGLTHYDVPLFHIDCFNLVSDKWEYPETNTSNLVNIDHKPVSLINGKTFIEIVQDNKANVPTIVFYKPLETAEDNDSLIDKYLAPFAAQPIITNSKGMRLDVKFEQFGSVRKIPYQLQMPMGASFVNNIVLAGYFKNYNMKNFHCLCYNIQSKKYIKLNINCPAITKHQHRYWKLFIWKSHQQLIFFGSKYIDKYLPSVQKFDHILVSNLPIANIYNLSSNFNCRTNNILQQKLPLTSLESFSNPNYNNFTLSTNTSNTNSNELNYRSTSFTNVEIPNLNYGTTTRSSSTTSNISNTENHKKYEFSQFENYVKYMTPSTDYSSLGAVFPTYSMVLGKDLMEIFGQSVSDFSFKSLDGDLIPIPIYLLRKRWGRYFDMLFAHSYNEVLKDYDNNDESNFISSSASILTSNIDTSNSSPKFSLLSSHSNPDLLSCEKARPRSRGVSITSSNYSNRDSFSSTSNPRSMRNSLIMSSYSPRKASIDSYHYSTASNNLAVPTSNNSNSNNSNNGNNNNSSTFSSPIRNPSLSKLNAIANMPNISPKSTIANTNIPTTMPNIPTSLSMSTPTTVNTLFRSPFKSKHEANDIDYDDELAKDLKNNRKDSAHSPFHNANDDIHLKQKNLLQSQNPTLLKIGDQEYEIPSRIPSPDLALPNIPILDDSLTTNPTSVNYNSNSHNNAMPLNMPANDDTSIPIPLTKFAFSHIWQERQRRGSLPEASITSKLAQSNKKQPAENIKYFDTSSNQLPQSGSRARYNSEPTNIINEDKNKNNNNYLNNISNHYNIPNCNSPFPPNIQTHKMFYCNRLSTSTTLSTEPPFAPGDMDSVLIPRVLYMPWCTATIKSFAEFFFTGQINPKWELAPVILNLLVISKIYKVPLLYALVQEALYTIIKKKENHLKTVVKSKMRQYQTLLKDIKNEADKRLLKDFLTHNTNYNILVDLERILRDNETGFFDASIVQKIIPTLASTSESVDLSHIKSTDEILSHPNDKNYNTDNNFSHPHTQGKYVEPFLDDSLELIAISNRSKLRSTNLNELKNETVSGASLFDENFGFTKEKELYFHEEDFIIEESSMSESSDIELGGFSLSKIKREVTKKDPDDDSGIACSSKGKPSTSKLNGSNFDIFSNGSAGSNDDDSIDPLTKEDFEIFKPNNKDSNKKPGLFGDHYEKALTLEQLTSSTTLPPVDYIIKSIFRCSALVDDPILTIRCLACLEVSTTLNTISQRTDNDLAIVQSQIDSLYTIQ</sequence>
<dbReference type="eggNOG" id="ENOG502QSQ9">
    <property type="taxonomic scope" value="Eukaryota"/>
</dbReference>
<feature type="domain" description="Attractin/MKLN-like beta-propeller" evidence="4">
    <location>
        <begin position="132"/>
        <end position="272"/>
    </location>
</feature>
<organism evidence="5 6">
    <name type="scientific">Henningerozyma blattae (strain ATCC 34711 / CBS 6284 / DSM 70876 / NBRC 10599 / NRRL Y-10934 / UCD 77-7)</name>
    <name type="common">Yeast</name>
    <name type="synonym">Tetrapisispora blattae</name>
    <dbReference type="NCBI Taxonomy" id="1071380"/>
    <lineage>
        <taxon>Eukaryota</taxon>
        <taxon>Fungi</taxon>
        <taxon>Dikarya</taxon>
        <taxon>Ascomycota</taxon>
        <taxon>Saccharomycotina</taxon>
        <taxon>Saccharomycetes</taxon>
        <taxon>Saccharomycetales</taxon>
        <taxon>Saccharomycetaceae</taxon>
        <taxon>Henningerozyma</taxon>
    </lineage>
</organism>
<feature type="region of interest" description="Disordered" evidence="3">
    <location>
        <begin position="1331"/>
        <end position="1351"/>
    </location>
</feature>
<protein>
    <recommendedName>
        <fullName evidence="4">Attractin/MKLN-like beta-propeller domain-containing protein</fullName>
    </recommendedName>
</protein>
<dbReference type="RefSeq" id="XP_004180237.1">
    <property type="nucleotide sequence ID" value="XM_004180189.1"/>
</dbReference>
<dbReference type="InterPro" id="IPR015915">
    <property type="entry name" value="Kelch-typ_b-propeller"/>
</dbReference>
<keyword evidence="1" id="KW-0880">Kelch repeat</keyword>
<dbReference type="InParanoid" id="I2H2W6"/>
<feature type="compositionally biased region" description="Low complexity" evidence="3">
    <location>
        <begin position="688"/>
        <end position="702"/>
    </location>
</feature>
<dbReference type="STRING" id="1071380.I2H2W6"/>
<evidence type="ECO:0000256" key="3">
    <source>
        <dbReference type="SAM" id="MobiDB-lite"/>
    </source>
</evidence>
<feature type="region of interest" description="Disordered" evidence="3">
    <location>
        <begin position="733"/>
        <end position="763"/>
    </location>
</feature>
<evidence type="ECO:0000313" key="5">
    <source>
        <dbReference type="EMBL" id="CCH60718.1"/>
    </source>
</evidence>
<dbReference type="SUPFAM" id="SSF117281">
    <property type="entry name" value="Kelch motif"/>
    <property type="match status" value="1"/>
</dbReference>
<name>I2H2W6_HENB6</name>
<keyword evidence="6" id="KW-1185">Reference proteome</keyword>
<dbReference type="Proteomes" id="UP000002866">
    <property type="component" value="Chromosome 4"/>
</dbReference>
<dbReference type="GeneID" id="14495754"/>
<proteinExistence type="predicted"/>
<dbReference type="GO" id="GO:0005739">
    <property type="term" value="C:mitochondrion"/>
    <property type="evidence" value="ECO:0007669"/>
    <property type="project" value="TreeGrafter"/>
</dbReference>
<evidence type="ECO:0000259" key="4">
    <source>
        <dbReference type="Pfam" id="PF24981"/>
    </source>
</evidence>
<evidence type="ECO:0000256" key="2">
    <source>
        <dbReference type="ARBA" id="ARBA00022737"/>
    </source>
</evidence>
<dbReference type="KEGG" id="tbl:TBLA_0D02120"/>
<dbReference type="Pfam" id="PF24981">
    <property type="entry name" value="Beta-prop_ATRN-LZTR1"/>
    <property type="match status" value="1"/>
</dbReference>
<evidence type="ECO:0000313" key="6">
    <source>
        <dbReference type="Proteomes" id="UP000002866"/>
    </source>
</evidence>
<keyword evidence="2" id="KW-0677">Repeat</keyword>
<dbReference type="OrthoDB" id="10001928at2759"/>
<dbReference type="PANTHER" id="PTHR43503:SF2">
    <property type="entry name" value="NEGATIVE REGULATOR OF SPORULATION MDS3-RELATED"/>
    <property type="match status" value="1"/>
</dbReference>
<dbReference type="EMBL" id="HE806319">
    <property type="protein sequence ID" value="CCH60718.1"/>
    <property type="molecule type" value="Genomic_DNA"/>
</dbReference>
<reference evidence="5 6" key="1">
    <citation type="journal article" date="2011" name="Proc. Natl. Acad. Sci. U.S.A.">
        <title>Evolutionary erosion of yeast sex chromosomes by mating-type switching accidents.</title>
        <authorList>
            <person name="Gordon J.L."/>
            <person name="Armisen D."/>
            <person name="Proux-Wera E."/>
            <person name="Oheigeartaigh S.S."/>
            <person name="Byrne K.P."/>
            <person name="Wolfe K.H."/>
        </authorList>
    </citation>
    <scope>NUCLEOTIDE SEQUENCE [LARGE SCALE GENOMIC DNA]</scope>
    <source>
        <strain evidence="6">ATCC 34711 / CBS 6284 / DSM 70876 / NBRC 10599 / NRRL Y-10934 / UCD 77-7</strain>
    </source>
</reference>
<feature type="region of interest" description="Disordered" evidence="3">
    <location>
        <begin position="673"/>
        <end position="708"/>
    </location>
</feature>
<accession>I2H2W6</accession>
<dbReference type="PANTHER" id="PTHR43503">
    <property type="entry name" value="MCG48959-RELATED"/>
    <property type="match status" value="1"/>
</dbReference>